<dbReference type="CDD" id="cd00657">
    <property type="entry name" value="Ferritin_like"/>
    <property type="match status" value="1"/>
</dbReference>
<dbReference type="AlphaFoldDB" id="A0A1S1RBJ4"/>
<evidence type="ECO:0000259" key="1">
    <source>
        <dbReference type="Pfam" id="PF02915"/>
    </source>
</evidence>
<accession>A0A1S1RBJ4</accession>
<protein>
    <submittedName>
        <fullName evidence="2">Rubrerythrin</fullName>
    </submittedName>
</protein>
<feature type="domain" description="Rubrerythrin diiron-binding" evidence="1">
    <location>
        <begin position="28"/>
        <end position="150"/>
    </location>
</feature>
<sequence>MDEREFGAAAQALAKLDHLGVPELEILYKLERTSGQLYFHLADNIGNEEAAELLRRNGREELGHANRMGQAIGIKLGRAYEASADLKAGYPVAAPTAVDAALLNAIVRGERAGDADYQRWAASEADEKVARLLRISGTEESAHADRVARAITLLDSAG</sequence>
<evidence type="ECO:0000313" key="3">
    <source>
        <dbReference type="Proteomes" id="UP000179769"/>
    </source>
</evidence>
<dbReference type="EMBL" id="MAXA01000047">
    <property type="protein sequence ID" value="OHV42144.1"/>
    <property type="molecule type" value="Genomic_DNA"/>
</dbReference>
<dbReference type="InterPro" id="IPR009078">
    <property type="entry name" value="Ferritin-like_SF"/>
</dbReference>
<dbReference type="Pfam" id="PF02915">
    <property type="entry name" value="Rubrerythrin"/>
    <property type="match status" value="1"/>
</dbReference>
<dbReference type="InterPro" id="IPR012347">
    <property type="entry name" value="Ferritin-like"/>
</dbReference>
<dbReference type="GO" id="GO:0016491">
    <property type="term" value="F:oxidoreductase activity"/>
    <property type="evidence" value="ECO:0007669"/>
    <property type="project" value="InterPro"/>
</dbReference>
<comment type="caution">
    <text evidence="2">The sequence shown here is derived from an EMBL/GenBank/DDBJ whole genome shotgun (WGS) entry which is preliminary data.</text>
</comment>
<organism evidence="2 3">
    <name type="scientific">Parafrankia soli</name>
    <dbReference type="NCBI Taxonomy" id="2599596"/>
    <lineage>
        <taxon>Bacteria</taxon>
        <taxon>Bacillati</taxon>
        <taxon>Actinomycetota</taxon>
        <taxon>Actinomycetes</taxon>
        <taxon>Frankiales</taxon>
        <taxon>Frankiaceae</taxon>
        <taxon>Parafrankia</taxon>
    </lineage>
</organism>
<name>A0A1S1RBJ4_9ACTN</name>
<dbReference type="RefSeq" id="WP_071060165.1">
    <property type="nucleotide sequence ID" value="NZ_MAXA01000047.1"/>
</dbReference>
<proteinExistence type="predicted"/>
<dbReference type="SUPFAM" id="SSF47240">
    <property type="entry name" value="Ferritin-like"/>
    <property type="match status" value="1"/>
</dbReference>
<evidence type="ECO:0000313" key="2">
    <source>
        <dbReference type="EMBL" id="OHV42144.1"/>
    </source>
</evidence>
<keyword evidence="3" id="KW-1185">Reference proteome</keyword>
<dbReference type="GO" id="GO:0046872">
    <property type="term" value="F:metal ion binding"/>
    <property type="evidence" value="ECO:0007669"/>
    <property type="project" value="InterPro"/>
</dbReference>
<dbReference type="InterPro" id="IPR003251">
    <property type="entry name" value="Rr_diiron-bd_dom"/>
</dbReference>
<dbReference type="Gene3D" id="1.20.1260.10">
    <property type="match status" value="1"/>
</dbReference>
<reference evidence="3" key="1">
    <citation type="submission" date="2016-07" db="EMBL/GenBank/DDBJ databases">
        <title>Frankia sp. NRRL B-16219 Genome sequencing.</title>
        <authorList>
            <person name="Ghodhbane-Gtari F."/>
            <person name="Swanson E."/>
            <person name="Gueddou A."/>
            <person name="Louati M."/>
            <person name="Nouioui I."/>
            <person name="Hezbri K."/>
            <person name="Abebe-Akele F."/>
            <person name="Simpson S."/>
            <person name="Morris K."/>
            <person name="Thomas K."/>
            <person name="Gtari M."/>
            <person name="Tisa L.S."/>
        </authorList>
    </citation>
    <scope>NUCLEOTIDE SEQUENCE [LARGE SCALE GENOMIC DNA]</scope>
    <source>
        <strain evidence="3">NRRL B-16219</strain>
    </source>
</reference>
<gene>
    <name evidence="2" type="ORF">BBK14_10990</name>
</gene>
<dbReference type="Proteomes" id="UP000179769">
    <property type="component" value="Unassembled WGS sequence"/>
</dbReference>
<dbReference type="OrthoDB" id="3216881at2"/>